<dbReference type="GO" id="GO:0046872">
    <property type="term" value="F:metal ion binding"/>
    <property type="evidence" value="ECO:0007669"/>
    <property type="project" value="UniProtKB-KW"/>
</dbReference>
<keyword evidence="8" id="KW-0482">Metalloprotease</keyword>
<dbReference type="Proteomes" id="UP000306416">
    <property type="component" value="Unassembled WGS sequence"/>
</dbReference>
<dbReference type="AlphaFoldDB" id="A0A4S1CHW7"/>
<evidence type="ECO:0000256" key="1">
    <source>
        <dbReference type="ARBA" id="ARBA00001947"/>
    </source>
</evidence>
<accession>A0A4S1CHW7</accession>
<evidence type="ECO:0000256" key="6">
    <source>
        <dbReference type="ARBA" id="ARBA00022801"/>
    </source>
</evidence>
<dbReference type="GO" id="GO:0006508">
    <property type="term" value="P:proteolysis"/>
    <property type="evidence" value="ECO:0007669"/>
    <property type="project" value="UniProtKB-KW"/>
</dbReference>
<keyword evidence="9" id="KW-0961">Cell wall biogenesis/degradation</keyword>
<keyword evidence="3" id="KW-0645">Protease</keyword>
<evidence type="ECO:0000256" key="7">
    <source>
        <dbReference type="ARBA" id="ARBA00022833"/>
    </source>
</evidence>
<dbReference type="EMBL" id="SRSC01000002">
    <property type="protein sequence ID" value="TGU72730.1"/>
    <property type="molecule type" value="Genomic_DNA"/>
</dbReference>
<keyword evidence="6" id="KW-0378">Hydrolase</keyword>
<evidence type="ECO:0000256" key="11">
    <source>
        <dbReference type="ARBA" id="ARBA00093666"/>
    </source>
</evidence>
<proteinExistence type="inferred from homology"/>
<evidence type="ECO:0000256" key="4">
    <source>
        <dbReference type="ARBA" id="ARBA00022723"/>
    </source>
</evidence>
<comment type="pathway">
    <text evidence="2">Cell wall biogenesis; cell wall polysaccharide biosynthesis.</text>
</comment>
<feature type="signal peptide" evidence="12">
    <location>
        <begin position="1"/>
        <end position="19"/>
    </location>
</feature>
<evidence type="ECO:0000256" key="2">
    <source>
        <dbReference type="ARBA" id="ARBA00004776"/>
    </source>
</evidence>
<evidence type="ECO:0000256" key="9">
    <source>
        <dbReference type="ARBA" id="ARBA00023316"/>
    </source>
</evidence>
<dbReference type="SUPFAM" id="SSF55166">
    <property type="entry name" value="Hedgehog/DD-peptidase"/>
    <property type="match status" value="1"/>
</dbReference>
<dbReference type="Pfam" id="PF05951">
    <property type="entry name" value="Peptidase_M15_2"/>
    <property type="match status" value="1"/>
</dbReference>
<dbReference type="GO" id="GO:0008237">
    <property type="term" value="F:metallopeptidase activity"/>
    <property type="evidence" value="ECO:0007669"/>
    <property type="project" value="UniProtKB-KW"/>
</dbReference>
<feature type="chain" id="PRO_5020227224" description="Murein endopeptidase K" evidence="12">
    <location>
        <begin position="20"/>
        <end position="190"/>
    </location>
</feature>
<dbReference type="RefSeq" id="WP_135870203.1">
    <property type="nucleotide sequence ID" value="NZ_SRSC01000002.1"/>
</dbReference>
<keyword evidence="4" id="KW-0479">Metal-binding</keyword>
<dbReference type="InterPro" id="IPR009045">
    <property type="entry name" value="Zn_M74/Hedgehog-like"/>
</dbReference>
<comment type="similarity">
    <text evidence="10">Belongs to the peptidase M15 family.</text>
</comment>
<evidence type="ECO:0000256" key="8">
    <source>
        <dbReference type="ARBA" id="ARBA00023049"/>
    </source>
</evidence>
<evidence type="ECO:0000256" key="10">
    <source>
        <dbReference type="ARBA" id="ARBA00093448"/>
    </source>
</evidence>
<gene>
    <name evidence="13" type="ORF">E4633_10575</name>
</gene>
<evidence type="ECO:0000256" key="3">
    <source>
        <dbReference type="ARBA" id="ARBA00022670"/>
    </source>
</evidence>
<evidence type="ECO:0000313" key="13">
    <source>
        <dbReference type="EMBL" id="TGU72730.1"/>
    </source>
</evidence>
<dbReference type="PANTHER" id="PTHR37425:SF1">
    <property type="entry name" value="OUTER MEMBRANE PROTEIN"/>
    <property type="match status" value="1"/>
</dbReference>
<reference evidence="13 14" key="1">
    <citation type="submission" date="2019-04" db="EMBL/GenBank/DDBJ databases">
        <title>Geobacter oryzae sp. nov., ferric-reducing bacteria isolated from paddy soil.</title>
        <authorList>
            <person name="Xu Z."/>
            <person name="Masuda Y."/>
            <person name="Itoh H."/>
            <person name="Senoo K."/>
        </authorList>
    </citation>
    <scope>NUCLEOTIDE SEQUENCE [LARGE SCALE GENOMIC DNA]</scope>
    <source>
        <strain evidence="13 14">Red111</strain>
    </source>
</reference>
<dbReference type="PANTHER" id="PTHR37425">
    <property type="match status" value="1"/>
</dbReference>
<sequence length="190" mass="21319">MRDAMLCRRMFLRSSAFFAATLIGAKSALARFVDGAGNGSLTEGKLSLYNVNCKERLTVTYRNSLGEYCDEALQALNWIFRCHQTNQTTEMDLRVVEYLNRLDNTLGGDNEIHIISGYRSPEYNAELRRRSKGVAKDSLHMKGMAIDLVIPRFGLDRIRKSALTLAAGGVGYYPQSGFVHIDSGHFRTWG</sequence>
<keyword evidence="14" id="KW-1185">Reference proteome</keyword>
<evidence type="ECO:0000256" key="12">
    <source>
        <dbReference type="SAM" id="SignalP"/>
    </source>
</evidence>
<evidence type="ECO:0000256" key="5">
    <source>
        <dbReference type="ARBA" id="ARBA00022729"/>
    </source>
</evidence>
<comment type="cofactor">
    <cofactor evidence="1">
        <name>Zn(2+)</name>
        <dbReference type="ChEBI" id="CHEBI:29105"/>
    </cofactor>
</comment>
<protein>
    <recommendedName>
        <fullName evidence="11">Murein endopeptidase K</fullName>
    </recommendedName>
</protein>
<dbReference type="InterPro" id="IPR010275">
    <property type="entry name" value="MepK"/>
</dbReference>
<dbReference type="Gene3D" id="3.30.1380.10">
    <property type="match status" value="1"/>
</dbReference>
<organism evidence="13 14">
    <name type="scientific">Geomonas terrae</name>
    <dbReference type="NCBI Taxonomy" id="2562681"/>
    <lineage>
        <taxon>Bacteria</taxon>
        <taxon>Pseudomonadati</taxon>
        <taxon>Thermodesulfobacteriota</taxon>
        <taxon>Desulfuromonadia</taxon>
        <taxon>Geobacterales</taxon>
        <taxon>Geobacteraceae</taxon>
        <taxon>Geomonas</taxon>
    </lineage>
</organism>
<evidence type="ECO:0000313" key="14">
    <source>
        <dbReference type="Proteomes" id="UP000306416"/>
    </source>
</evidence>
<comment type="caution">
    <text evidence="13">The sequence shown here is derived from an EMBL/GenBank/DDBJ whole genome shotgun (WGS) entry which is preliminary data.</text>
</comment>
<dbReference type="GO" id="GO:0071555">
    <property type="term" value="P:cell wall organization"/>
    <property type="evidence" value="ECO:0007669"/>
    <property type="project" value="UniProtKB-KW"/>
</dbReference>
<keyword evidence="7" id="KW-0862">Zinc</keyword>
<keyword evidence="5 12" id="KW-0732">Signal</keyword>
<name>A0A4S1CHW7_9BACT</name>